<keyword evidence="3" id="KW-0175">Coiled coil</keyword>
<feature type="domain" description="Multidrug resistance protein MdtA-like barrel-sandwich hybrid" evidence="5">
    <location>
        <begin position="76"/>
        <end position="217"/>
    </location>
</feature>
<dbReference type="Gene3D" id="2.40.30.170">
    <property type="match status" value="1"/>
</dbReference>
<dbReference type="Gene3D" id="2.40.420.20">
    <property type="match status" value="1"/>
</dbReference>
<feature type="domain" description="Multidrug resistance protein MdtA-like C-terminal permuted SH3" evidence="7">
    <location>
        <begin position="317"/>
        <end position="377"/>
    </location>
</feature>
<name>A0AA43ZK13_9HYPH</name>
<accession>A0AA43ZK13</accession>
<comment type="similarity">
    <text evidence="2">Belongs to the membrane fusion protein (MFP) (TC 8.A.1) family.</text>
</comment>
<comment type="subcellular location">
    <subcellularLocation>
        <location evidence="1">Cell envelope</location>
    </subcellularLocation>
</comment>
<evidence type="ECO:0000259" key="6">
    <source>
        <dbReference type="Pfam" id="PF25944"/>
    </source>
</evidence>
<evidence type="ECO:0000259" key="7">
    <source>
        <dbReference type="Pfam" id="PF25967"/>
    </source>
</evidence>
<dbReference type="GO" id="GO:0005886">
    <property type="term" value="C:plasma membrane"/>
    <property type="evidence" value="ECO:0007669"/>
    <property type="project" value="TreeGrafter"/>
</dbReference>
<dbReference type="SUPFAM" id="SSF111369">
    <property type="entry name" value="HlyD-like secretion proteins"/>
    <property type="match status" value="1"/>
</dbReference>
<dbReference type="RefSeq" id="WP_167130722.1">
    <property type="nucleotide sequence ID" value="NZ_JAANCM010000014.1"/>
</dbReference>
<dbReference type="InterPro" id="IPR058626">
    <property type="entry name" value="MdtA-like_b-barrel"/>
</dbReference>
<evidence type="ECO:0000259" key="4">
    <source>
        <dbReference type="Pfam" id="PF25876"/>
    </source>
</evidence>
<comment type="caution">
    <text evidence="8">The sequence shown here is derived from an EMBL/GenBank/DDBJ whole genome shotgun (WGS) entry which is preliminary data.</text>
</comment>
<dbReference type="Pfam" id="PF25876">
    <property type="entry name" value="HH_MFP_RND"/>
    <property type="match status" value="1"/>
</dbReference>
<dbReference type="InterPro" id="IPR058624">
    <property type="entry name" value="MdtA-like_HH"/>
</dbReference>
<dbReference type="PANTHER" id="PTHR30158">
    <property type="entry name" value="ACRA/E-RELATED COMPONENT OF DRUG EFFLUX TRANSPORTER"/>
    <property type="match status" value="1"/>
</dbReference>
<dbReference type="NCBIfam" id="TIGR01730">
    <property type="entry name" value="RND_mfp"/>
    <property type="match status" value="1"/>
</dbReference>
<dbReference type="InterPro" id="IPR058627">
    <property type="entry name" value="MdtA-like_C"/>
</dbReference>
<dbReference type="EMBL" id="JAANCM010000014">
    <property type="protein sequence ID" value="NHT78431.1"/>
    <property type="molecule type" value="Genomic_DNA"/>
</dbReference>
<dbReference type="InterPro" id="IPR006143">
    <property type="entry name" value="RND_pump_MFP"/>
</dbReference>
<dbReference type="GO" id="GO:0046677">
    <property type="term" value="P:response to antibiotic"/>
    <property type="evidence" value="ECO:0007669"/>
    <property type="project" value="TreeGrafter"/>
</dbReference>
<evidence type="ECO:0000313" key="9">
    <source>
        <dbReference type="Proteomes" id="UP001155840"/>
    </source>
</evidence>
<dbReference type="InterPro" id="IPR058625">
    <property type="entry name" value="MdtA-like_BSH"/>
</dbReference>
<evidence type="ECO:0000313" key="8">
    <source>
        <dbReference type="EMBL" id="NHT78431.1"/>
    </source>
</evidence>
<proteinExistence type="inferred from homology"/>
<dbReference type="Gene3D" id="2.40.50.100">
    <property type="match status" value="1"/>
</dbReference>
<keyword evidence="9" id="KW-1185">Reference proteome</keyword>
<dbReference type="Proteomes" id="UP001155840">
    <property type="component" value="Unassembled WGS sequence"/>
</dbReference>
<dbReference type="GO" id="GO:0022857">
    <property type="term" value="F:transmembrane transporter activity"/>
    <property type="evidence" value="ECO:0007669"/>
    <property type="project" value="InterPro"/>
</dbReference>
<evidence type="ECO:0000256" key="1">
    <source>
        <dbReference type="ARBA" id="ARBA00004196"/>
    </source>
</evidence>
<protein>
    <submittedName>
        <fullName evidence="8">Efflux RND transporter periplasmic adaptor subunit</fullName>
    </submittedName>
</protein>
<evidence type="ECO:0000259" key="5">
    <source>
        <dbReference type="Pfam" id="PF25917"/>
    </source>
</evidence>
<dbReference type="Pfam" id="PF25917">
    <property type="entry name" value="BSH_RND"/>
    <property type="match status" value="1"/>
</dbReference>
<reference evidence="8" key="1">
    <citation type="submission" date="2020-03" db="EMBL/GenBank/DDBJ databases">
        <title>Ferranicluibacter endophyticum gen. nov., sp. nov., a new genus isolated from Rubus ulmifolius Schott. stem.</title>
        <authorList>
            <person name="Roca-Couso R."/>
            <person name="Flores-Felix J.D."/>
            <person name="Igual J.M."/>
            <person name="Rivas R."/>
        </authorList>
    </citation>
    <scope>NUCLEOTIDE SEQUENCE</scope>
    <source>
        <strain evidence="8">CRRU44</strain>
    </source>
</reference>
<feature type="domain" description="Multidrug resistance protein MdtA-like beta-barrel" evidence="6">
    <location>
        <begin position="222"/>
        <end position="311"/>
    </location>
</feature>
<evidence type="ECO:0000256" key="3">
    <source>
        <dbReference type="SAM" id="Coils"/>
    </source>
</evidence>
<evidence type="ECO:0000256" key="2">
    <source>
        <dbReference type="ARBA" id="ARBA00009477"/>
    </source>
</evidence>
<gene>
    <name evidence="8" type="ORF">G8E10_22245</name>
</gene>
<feature type="domain" description="Multidrug resistance protein MdtA-like alpha-helical hairpin" evidence="4">
    <location>
        <begin position="116"/>
        <end position="185"/>
    </location>
</feature>
<dbReference type="Pfam" id="PF25944">
    <property type="entry name" value="Beta-barrel_RND"/>
    <property type="match status" value="1"/>
</dbReference>
<dbReference type="GO" id="GO:0030313">
    <property type="term" value="C:cell envelope"/>
    <property type="evidence" value="ECO:0007669"/>
    <property type="project" value="UniProtKB-SubCell"/>
</dbReference>
<dbReference type="AlphaFoldDB" id="A0AA43ZK13"/>
<dbReference type="Pfam" id="PF25967">
    <property type="entry name" value="RND-MFP_C"/>
    <property type="match status" value="1"/>
</dbReference>
<organism evidence="8 9">
    <name type="scientific">Ferranicluibacter rubi</name>
    <dbReference type="NCBI Taxonomy" id="2715133"/>
    <lineage>
        <taxon>Bacteria</taxon>
        <taxon>Pseudomonadati</taxon>
        <taxon>Pseudomonadota</taxon>
        <taxon>Alphaproteobacteria</taxon>
        <taxon>Hyphomicrobiales</taxon>
        <taxon>Rhizobiaceae</taxon>
        <taxon>Ferranicluibacter</taxon>
    </lineage>
</organism>
<sequence>MSVPSPPEISPVSHIRIVLPAIVFGVLLSLAGCSENADQKPANAPAVKPEVSVMTLHPTSVAITALLPGRTAASLIAEVRPQVGGIVRKRNFQEGGSVREGDVLYEIDPATYQAAYDSAVAAVAKANGAVPSAQARVDRYRGLSRNDAVSQQDLDEALGTLAQANADVASAKAALETARINLDYTKIRAPIGGRVGASTVTVGALVTADQTTSLTTIRQIDPINVDVTQSSANLLKLRRAIEDGRLKTTGANVSVKLKLEDGSDYDRTGRIEFLDAAVEETTGSVTVRAEFPNPKQLLLPGVYVRAVIQEGIRQNSYLVPQRAVSRNTKGKATAKFVLPDGKIDERVLIVDRSIGNSWLVADGIKDGERVVVEGNQRVRAGQDVTTSDVIVNDATGELEQAAKETGGAVKSVDVSAAGPAAASASPAAKN</sequence>
<dbReference type="Gene3D" id="1.10.287.470">
    <property type="entry name" value="Helix hairpin bin"/>
    <property type="match status" value="1"/>
</dbReference>
<feature type="coiled-coil region" evidence="3">
    <location>
        <begin position="154"/>
        <end position="181"/>
    </location>
</feature>
<dbReference type="PANTHER" id="PTHR30158:SF3">
    <property type="entry name" value="MULTIDRUG EFFLUX PUMP SUBUNIT ACRA-RELATED"/>
    <property type="match status" value="1"/>
</dbReference>